<dbReference type="Pfam" id="PF12535">
    <property type="entry name" value="Nudix_N"/>
    <property type="match status" value="1"/>
</dbReference>
<dbReference type="AlphaFoldDB" id="A0A7X3MJW3"/>
<dbReference type="PANTHER" id="PTHR43046">
    <property type="entry name" value="GDP-MANNOSE MANNOSYL HYDROLASE"/>
    <property type="match status" value="1"/>
</dbReference>
<evidence type="ECO:0000313" key="5">
    <source>
        <dbReference type="Proteomes" id="UP000460412"/>
    </source>
</evidence>
<dbReference type="Gene3D" id="3.90.79.10">
    <property type="entry name" value="Nucleoside Triphosphate Pyrophosphohydrolase"/>
    <property type="match status" value="1"/>
</dbReference>
<dbReference type="Gene3D" id="6.10.250.1120">
    <property type="match status" value="1"/>
</dbReference>
<dbReference type="Proteomes" id="UP000460412">
    <property type="component" value="Unassembled WGS sequence"/>
</dbReference>
<dbReference type="PROSITE" id="PS51462">
    <property type="entry name" value="NUDIX"/>
    <property type="match status" value="1"/>
</dbReference>
<feature type="domain" description="Nudix hydrolase" evidence="3">
    <location>
        <begin position="68"/>
        <end position="193"/>
    </location>
</feature>
<dbReference type="RefSeq" id="WP_159753366.1">
    <property type="nucleotide sequence ID" value="NZ_WUQX01000001.1"/>
</dbReference>
<comment type="cofactor">
    <cofactor evidence="1">
        <name>Mg(2+)</name>
        <dbReference type="ChEBI" id="CHEBI:18420"/>
    </cofactor>
</comment>
<evidence type="ECO:0000256" key="2">
    <source>
        <dbReference type="ARBA" id="ARBA00022801"/>
    </source>
</evidence>
<sequence length="206" mass="23761">MESNEIWLQWAVELQSIAQEGLFYGKDMFDKERYERIRGIAAEMISYKSAIPVDKVKSLFCNEIGYQTPKLDSRAAIFKDHKILLVKEKNGTWSLPGGWVDVNVSVKENTIKEVKEEAGLDVTADMVIAVQDREKHNLPVYAYKVCKIFILCTVIGGKFEPNIETVESRYFGIDELPTLAEEKNNEEQVRMCFDAYQSRDWKTLFD</sequence>
<name>A0A7X3MJW3_9FIRM</name>
<dbReference type="InterPro" id="IPR000086">
    <property type="entry name" value="NUDIX_hydrolase_dom"/>
</dbReference>
<reference evidence="4 5" key="1">
    <citation type="submission" date="2019-12" db="EMBL/GenBank/DDBJ databases">
        <title>Sporaefaciens musculi gen. nov., sp. nov., a novel bacterium isolated from the caecum of an obese mouse.</title>
        <authorList>
            <person name="Rasmussen T.S."/>
            <person name="Streidl T."/>
            <person name="Hitch T.C.A."/>
            <person name="Wortmann E."/>
            <person name="Deptula P."/>
            <person name="Hansen M."/>
            <person name="Nielsen D.S."/>
            <person name="Clavel T."/>
            <person name="Vogensen F.K."/>
        </authorList>
    </citation>
    <scope>NUCLEOTIDE SEQUENCE [LARGE SCALE GENOMIC DNA]</scope>
    <source>
        <strain evidence="4 5">WCA-9-b2</strain>
    </source>
</reference>
<dbReference type="InterPro" id="IPR015797">
    <property type="entry name" value="NUDIX_hydrolase-like_dom_sf"/>
</dbReference>
<dbReference type="InterPro" id="IPR059176">
    <property type="entry name" value="UDP-X_N"/>
</dbReference>
<keyword evidence="2" id="KW-0378">Hydrolase</keyword>
<dbReference type="Pfam" id="PF00293">
    <property type="entry name" value="NUDIX"/>
    <property type="match status" value="1"/>
</dbReference>
<keyword evidence="5" id="KW-1185">Reference proteome</keyword>
<proteinExistence type="predicted"/>
<dbReference type="PANTHER" id="PTHR43046:SF16">
    <property type="entry name" value="ADP-RIBOSE PYROPHOSPHATASE YJHB-RELATED"/>
    <property type="match status" value="1"/>
</dbReference>
<dbReference type="EMBL" id="WUQX01000001">
    <property type="protein sequence ID" value="MXP77775.1"/>
    <property type="molecule type" value="Genomic_DNA"/>
</dbReference>
<dbReference type="SUPFAM" id="SSF55811">
    <property type="entry name" value="Nudix"/>
    <property type="match status" value="1"/>
</dbReference>
<evidence type="ECO:0000313" key="4">
    <source>
        <dbReference type="EMBL" id="MXP77775.1"/>
    </source>
</evidence>
<protein>
    <submittedName>
        <fullName evidence="4">NUDIX domain-containing protein</fullName>
    </submittedName>
</protein>
<gene>
    <name evidence="4" type="ORF">GN277_21200</name>
</gene>
<accession>A0A7X3MJW3</accession>
<evidence type="ECO:0000259" key="3">
    <source>
        <dbReference type="PROSITE" id="PS51462"/>
    </source>
</evidence>
<organism evidence="4 5">
    <name type="scientific">Sporofaciens musculi</name>
    <dbReference type="NCBI Taxonomy" id="2681861"/>
    <lineage>
        <taxon>Bacteria</taxon>
        <taxon>Bacillati</taxon>
        <taxon>Bacillota</taxon>
        <taxon>Clostridia</taxon>
        <taxon>Lachnospirales</taxon>
        <taxon>Lachnospiraceae</taxon>
        <taxon>Sporofaciens</taxon>
    </lineage>
</organism>
<dbReference type="CDD" id="cd18889">
    <property type="entry name" value="NUDIX_ADPRase"/>
    <property type="match status" value="1"/>
</dbReference>
<dbReference type="GO" id="GO:0016787">
    <property type="term" value="F:hydrolase activity"/>
    <property type="evidence" value="ECO:0007669"/>
    <property type="project" value="UniProtKB-KW"/>
</dbReference>
<evidence type="ECO:0000256" key="1">
    <source>
        <dbReference type="ARBA" id="ARBA00001946"/>
    </source>
</evidence>
<comment type="caution">
    <text evidence="4">The sequence shown here is derived from an EMBL/GenBank/DDBJ whole genome shotgun (WGS) entry which is preliminary data.</text>
</comment>